<evidence type="ECO:0000313" key="1">
    <source>
        <dbReference type="EMBL" id="GLC31179.1"/>
    </source>
</evidence>
<organism evidence="1 2">
    <name type="scientific">Clostridium omnivorum</name>
    <dbReference type="NCBI Taxonomy" id="1604902"/>
    <lineage>
        <taxon>Bacteria</taxon>
        <taxon>Bacillati</taxon>
        <taxon>Bacillota</taxon>
        <taxon>Clostridia</taxon>
        <taxon>Eubacteriales</taxon>
        <taxon>Clostridiaceae</taxon>
        <taxon>Clostridium</taxon>
    </lineage>
</organism>
<dbReference type="EMBL" id="BRXR01000001">
    <property type="protein sequence ID" value="GLC31179.1"/>
    <property type="molecule type" value="Genomic_DNA"/>
</dbReference>
<dbReference type="SUPFAM" id="SSF160631">
    <property type="entry name" value="SMI1/KNR4-like"/>
    <property type="match status" value="1"/>
</dbReference>
<proteinExistence type="predicted"/>
<dbReference type="RefSeq" id="WP_264850457.1">
    <property type="nucleotide sequence ID" value="NZ_BRXR01000001.1"/>
</dbReference>
<gene>
    <name evidence="1" type="ORF">bsdE14_25890</name>
</gene>
<evidence type="ECO:0000313" key="2">
    <source>
        <dbReference type="Proteomes" id="UP001208567"/>
    </source>
</evidence>
<evidence type="ECO:0008006" key="3">
    <source>
        <dbReference type="Google" id="ProtNLM"/>
    </source>
</evidence>
<sequence length="208" mass="25030">MKISNFEFPKLFLDMHNLGWTKPGSDYVWFNDMEWYSFDEILTWEDNKESHIVNSPFIIPFAHTGGGDVWGWYIEDIKNPIVVLCYHDDTIGKVYAQNFEEALFRHILEFVSESNFYALRGESYQIDCESAKRYILEWRNKFGQYFNPEWNKEIEKILSLNLKNYKDIRLPRVNLEYEVFITPEETEKLINKYIMFGKIDTEVVWDIE</sequence>
<protein>
    <recommendedName>
        <fullName evidence="3">SMI1/KNR4 family protein</fullName>
    </recommendedName>
</protein>
<keyword evidence="2" id="KW-1185">Reference proteome</keyword>
<name>A0ABQ5N7V8_9CLOT</name>
<dbReference type="Proteomes" id="UP001208567">
    <property type="component" value="Unassembled WGS sequence"/>
</dbReference>
<comment type="caution">
    <text evidence="1">The sequence shown here is derived from an EMBL/GenBank/DDBJ whole genome shotgun (WGS) entry which is preliminary data.</text>
</comment>
<reference evidence="1 2" key="1">
    <citation type="journal article" date="2024" name="Int. J. Syst. Evol. Microbiol.">
        <title>Clostridium omnivorum sp. nov., isolated from anoxic soil under the treatment of reductive soil disinfestation.</title>
        <authorList>
            <person name="Ueki A."/>
            <person name="Tonouchi A."/>
            <person name="Kaku N."/>
            <person name="Honma S."/>
            <person name="Ueki K."/>
        </authorList>
    </citation>
    <scope>NUCLEOTIDE SEQUENCE [LARGE SCALE GENOMIC DNA]</scope>
    <source>
        <strain evidence="1 2">E14</strain>
    </source>
</reference>
<dbReference type="InterPro" id="IPR037883">
    <property type="entry name" value="Knr4/Smi1-like_sf"/>
</dbReference>
<accession>A0ABQ5N7V8</accession>